<proteinExistence type="predicted"/>
<dbReference type="EMBL" id="CP024087">
    <property type="protein sequence ID" value="AYF28254.1"/>
    <property type="molecule type" value="Genomic_DNA"/>
</dbReference>
<dbReference type="AlphaFoldDB" id="A0A386WNM1"/>
<dbReference type="Proteomes" id="UP000267804">
    <property type="component" value="Chromosome"/>
</dbReference>
<dbReference type="KEGG" id="mtua:CSH63_12490"/>
<protein>
    <submittedName>
        <fullName evidence="1">Uncharacterized protein</fullName>
    </submittedName>
</protein>
<evidence type="ECO:0000313" key="1">
    <source>
        <dbReference type="EMBL" id="AYF28254.1"/>
    </source>
</evidence>
<reference evidence="1 2" key="1">
    <citation type="submission" date="2017-10" db="EMBL/GenBank/DDBJ databases">
        <title>Integration of genomic and chemical information greatly accelerates assignment of the full stereostructure of myelolactone, a potent inhibitor of myeloma from a marine-derived Micromonospora.</title>
        <authorList>
            <person name="Kim M.C."/>
            <person name="Machado H."/>
            <person name="Jensen P.R."/>
            <person name="Fenical W."/>
        </authorList>
    </citation>
    <scope>NUCLEOTIDE SEQUENCE [LARGE SCALE GENOMIC DNA]</scope>
    <source>
        <strain evidence="1 2">CNY-010</strain>
    </source>
</reference>
<gene>
    <name evidence="1" type="ORF">CSH63_12490</name>
</gene>
<name>A0A386WNM1_9ACTN</name>
<organism evidence="1 2">
    <name type="scientific">Micromonospora tulbaghiae</name>
    <dbReference type="NCBI Taxonomy" id="479978"/>
    <lineage>
        <taxon>Bacteria</taxon>
        <taxon>Bacillati</taxon>
        <taxon>Actinomycetota</taxon>
        <taxon>Actinomycetes</taxon>
        <taxon>Micromonosporales</taxon>
        <taxon>Micromonosporaceae</taxon>
        <taxon>Micromonospora</taxon>
    </lineage>
</organism>
<accession>A0A386WNM1</accession>
<evidence type="ECO:0000313" key="2">
    <source>
        <dbReference type="Proteomes" id="UP000267804"/>
    </source>
</evidence>
<sequence>MVLATWSRTTWRTDSLGLVVPSKPRLVTFDSKHELGDLAAVGTGDRDCGTDRLVRLVDRLRIAGVNRTVPFIKERSQLLERWLRSEPAPAPGHVVLLDLDLAEQFTAGTVDPPDFVGVATCCHREDPDRGRVPWD</sequence>